<dbReference type="PANTHER" id="PTHR44379:SF2">
    <property type="entry name" value="BLR6218 PROTEIN"/>
    <property type="match status" value="1"/>
</dbReference>
<dbReference type="InterPro" id="IPR001041">
    <property type="entry name" value="2Fe-2S_ferredoxin-type"/>
</dbReference>
<name>A0A5B9WB13_9BACT</name>
<dbReference type="Gene3D" id="3.10.20.30">
    <property type="match status" value="1"/>
</dbReference>
<evidence type="ECO:0000256" key="4">
    <source>
        <dbReference type="ARBA" id="ARBA00023004"/>
    </source>
</evidence>
<dbReference type="Gene3D" id="1.10.150.120">
    <property type="entry name" value="[2Fe-2S]-binding domain"/>
    <property type="match status" value="1"/>
</dbReference>
<proteinExistence type="predicted"/>
<dbReference type="InterPro" id="IPR006058">
    <property type="entry name" value="2Fe2S_fd_BS"/>
</dbReference>
<dbReference type="PROSITE" id="PS00197">
    <property type="entry name" value="2FE2S_FER_1"/>
    <property type="match status" value="1"/>
</dbReference>
<dbReference type="Pfam" id="PF01799">
    <property type="entry name" value="Fer2_2"/>
    <property type="match status" value="1"/>
</dbReference>
<evidence type="ECO:0000256" key="1">
    <source>
        <dbReference type="ARBA" id="ARBA00022714"/>
    </source>
</evidence>
<gene>
    <name evidence="7" type="primary">nicA</name>
    <name evidence="7" type="ORF">OJF2_57880</name>
</gene>
<dbReference type="InterPro" id="IPR002888">
    <property type="entry name" value="2Fe-2S-bd"/>
</dbReference>
<keyword evidence="3 7" id="KW-0560">Oxidoreductase</keyword>
<evidence type="ECO:0000256" key="2">
    <source>
        <dbReference type="ARBA" id="ARBA00022723"/>
    </source>
</evidence>
<protein>
    <submittedName>
        <fullName evidence="7">Nicotinate dehydrogenase subunit A</fullName>
        <ecNumber evidence="7">1.17.2.1</ecNumber>
    </submittedName>
</protein>
<evidence type="ECO:0000256" key="3">
    <source>
        <dbReference type="ARBA" id="ARBA00023002"/>
    </source>
</evidence>
<keyword evidence="8" id="KW-1185">Reference proteome</keyword>
<keyword evidence="2" id="KW-0479">Metal-binding</keyword>
<accession>A0A5B9WB13</accession>
<dbReference type="SUPFAM" id="SSF47741">
    <property type="entry name" value="CO dehydrogenase ISP C-domain like"/>
    <property type="match status" value="1"/>
</dbReference>
<keyword evidence="1" id="KW-0001">2Fe-2S</keyword>
<organism evidence="7 8">
    <name type="scientific">Aquisphaera giovannonii</name>
    <dbReference type="NCBI Taxonomy" id="406548"/>
    <lineage>
        <taxon>Bacteria</taxon>
        <taxon>Pseudomonadati</taxon>
        <taxon>Planctomycetota</taxon>
        <taxon>Planctomycetia</taxon>
        <taxon>Isosphaerales</taxon>
        <taxon>Isosphaeraceae</taxon>
        <taxon>Aquisphaera</taxon>
    </lineage>
</organism>
<dbReference type="GO" id="GO:0046872">
    <property type="term" value="F:metal ion binding"/>
    <property type="evidence" value="ECO:0007669"/>
    <property type="project" value="UniProtKB-KW"/>
</dbReference>
<dbReference type="InterPro" id="IPR051452">
    <property type="entry name" value="Diverse_Oxidoreductases"/>
</dbReference>
<dbReference type="AlphaFoldDB" id="A0A5B9WB13"/>
<dbReference type="KEGG" id="agv:OJF2_57880"/>
<dbReference type="SUPFAM" id="SSF54292">
    <property type="entry name" value="2Fe-2S ferredoxin-like"/>
    <property type="match status" value="1"/>
</dbReference>
<sequence>MASARRVTELKVNGASRALDADPEATLLGVLRDQLDLTGSKYGCGEGKCGACTVLIDGQAAHSCRIKVGTLAGRSITTIEGLAGPSGGLHTLQQAFLDLEAFQCAYCTPGMIMAAAGLLREKPEPAESEIVEAMQGNVCRCGTYTRIVAAIRRAAGMTKEAAR</sequence>
<reference evidence="7 8" key="1">
    <citation type="submission" date="2019-08" db="EMBL/GenBank/DDBJ databases">
        <title>Deep-cultivation of Planctomycetes and their phenomic and genomic characterization uncovers novel biology.</title>
        <authorList>
            <person name="Wiegand S."/>
            <person name="Jogler M."/>
            <person name="Boedeker C."/>
            <person name="Pinto D."/>
            <person name="Vollmers J."/>
            <person name="Rivas-Marin E."/>
            <person name="Kohn T."/>
            <person name="Peeters S.H."/>
            <person name="Heuer A."/>
            <person name="Rast P."/>
            <person name="Oberbeckmann S."/>
            <person name="Bunk B."/>
            <person name="Jeske O."/>
            <person name="Meyerdierks A."/>
            <person name="Storesund J.E."/>
            <person name="Kallscheuer N."/>
            <person name="Luecker S."/>
            <person name="Lage O.M."/>
            <person name="Pohl T."/>
            <person name="Merkel B.J."/>
            <person name="Hornburger P."/>
            <person name="Mueller R.-W."/>
            <person name="Bruemmer F."/>
            <person name="Labrenz M."/>
            <person name="Spormann A.M."/>
            <person name="Op den Camp H."/>
            <person name="Overmann J."/>
            <person name="Amann R."/>
            <person name="Jetten M.S.M."/>
            <person name="Mascher T."/>
            <person name="Medema M.H."/>
            <person name="Devos D.P."/>
            <person name="Kaster A.-K."/>
            <person name="Ovreas L."/>
            <person name="Rohde M."/>
            <person name="Galperin M.Y."/>
            <person name="Jogler C."/>
        </authorList>
    </citation>
    <scope>NUCLEOTIDE SEQUENCE [LARGE SCALE GENOMIC DNA]</scope>
    <source>
        <strain evidence="7 8">OJF2</strain>
    </source>
</reference>
<dbReference type="Proteomes" id="UP000324233">
    <property type="component" value="Chromosome"/>
</dbReference>
<dbReference type="EC" id="1.17.2.1" evidence="7"/>
<dbReference type="InterPro" id="IPR036010">
    <property type="entry name" value="2Fe-2S_ferredoxin-like_sf"/>
</dbReference>
<evidence type="ECO:0000259" key="6">
    <source>
        <dbReference type="PROSITE" id="PS51085"/>
    </source>
</evidence>
<dbReference type="GO" id="GO:0016491">
    <property type="term" value="F:oxidoreductase activity"/>
    <property type="evidence" value="ECO:0007669"/>
    <property type="project" value="UniProtKB-KW"/>
</dbReference>
<evidence type="ECO:0000313" key="8">
    <source>
        <dbReference type="Proteomes" id="UP000324233"/>
    </source>
</evidence>
<dbReference type="RefSeq" id="WP_246196200.1">
    <property type="nucleotide sequence ID" value="NZ_CP042997.1"/>
</dbReference>
<dbReference type="InterPro" id="IPR036884">
    <property type="entry name" value="2Fe-2S-bd_dom_sf"/>
</dbReference>
<dbReference type="PANTHER" id="PTHR44379">
    <property type="entry name" value="OXIDOREDUCTASE WITH IRON-SULFUR SUBUNIT"/>
    <property type="match status" value="1"/>
</dbReference>
<dbReference type="PROSITE" id="PS51085">
    <property type="entry name" value="2FE2S_FER_2"/>
    <property type="match status" value="1"/>
</dbReference>
<dbReference type="GO" id="GO:0051537">
    <property type="term" value="F:2 iron, 2 sulfur cluster binding"/>
    <property type="evidence" value="ECO:0007669"/>
    <property type="project" value="UniProtKB-KW"/>
</dbReference>
<evidence type="ECO:0000313" key="7">
    <source>
        <dbReference type="EMBL" id="QEH37201.1"/>
    </source>
</evidence>
<dbReference type="Pfam" id="PF00111">
    <property type="entry name" value="Fer2"/>
    <property type="match status" value="1"/>
</dbReference>
<dbReference type="InterPro" id="IPR012675">
    <property type="entry name" value="Beta-grasp_dom_sf"/>
</dbReference>
<keyword evidence="5" id="KW-0411">Iron-sulfur</keyword>
<dbReference type="FunFam" id="1.10.150.120:FF:000003">
    <property type="entry name" value="Carbon monoxide dehydrogenase, small subunit"/>
    <property type="match status" value="1"/>
</dbReference>
<dbReference type="FunFam" id="3.10.20.30:FF:000020">
    <property type="entry name" value="Xanthine dehydrogenase iron-sulfur subunit"/>
    <property type="match status" value="1"/>
</dbReference>
<keyword evidence="4" id="KW-0408">Iron</keyword>
<dbReference type="EMBL" id="CP042997">
    <property type="protein sequence ID" value="QEH37201.1"/>
    <property type="molecule type" value="Genomic_DNA"/>
</dbReference>
<dbReference type="CDD" id="cd00207">
    <property type="entry name" value="fer2"/>
    <property type="match status" value="1"/>
</dbReference>
<feature type="domain" description="2Fe-2S ferredoxin-type" evidence="6">
    <location>
        <begin position="6"/>
        <end position="82"/>
    </location>
</feature>
<evidence type="ECO:0000256" key="5">
    <source>
        <dbReference type="ARBA" id="ARBA00023014"/>
    </source>
</evidence>